<protein>
    <submittedName>
        <fullName evidence="2">Uncharacterized protein</fullName>
    </submittedName>
</protein>
<name>A0A0R2DA68_9LACO</name>
<evidence type="ECO:0000256" key="1">
    <source>
        <dbReference type="SAM" id="MobiDB-lite"/>
    </source>
</evidence>
<dbReference type="Proteomes" id="UP000051015">
    <property type="component" value="Unassembled WGS sequence"/>
</dbReference>
<dbReference type="PATRIC" id="fig|1423725.3.peg.1662"/>
<gene>
    <name evidence="2" type="ORF">FC19_GL001618</name>
</gene>
<evidence type="ECO:0000313" key="3">
    <source>
        <dbReference type="Proteomes" id="UP000051015"/>
    </source>
</evidence>
<dbReference type="STRING" id="1423725.FC19_GL001618"/>
<proteinExistence type="predicted"/>
<feature type="region of interest" description="Disordered" evidence="1">
    <location>
        <begin position="1"/>
        <end position="22"/>
    </location>
</feature>
<reference evidence="2 3" key="1">
    <citation type="journal article" date="2015" name="Genome Announc.">
        <title>Expanding the biotechnology potential of lactobacilli through comparative genomics of 213 strains and associated genera.</title>
        <authorList>
            <person name="Sun Z."/>
            <person name="Harris H.M."/>
            <person name="McCann A."/>
            <person name="Guo C."/>
            <person name="Argimon S."/>
            <person name="Zhang W."/>
            <person name="Yang X."/>
            <person name="Jeffery I.B."/>
            <person name="Cooney J.C."/>
            <person name="Kagawa T.F."/>
            <person name="Liu W."/>
            <person name="Song Y."/>
            <person name="Salvetti E."/>
            <person name="Wrobel A."/>
            <person name="Rasinkangas P."/>
            <person name="Parkhill J."/>
            <person name="Rea M.C."/>
            <person name="O'Sullivan O."/>
            <person name="Ritari J."/>
            <person name="Douillard F.P."/>
            <person name="Paul Ross R."/>
            <person name="Yang R."/>
            <person name="Briner A.E."/>
            <person name="Felis G.E."/>
            <person name="de Vos W.M."/>
            <person name="Barrangou R."/>
            <person name="Klaenhammer T.R."/>
            <person name="Caufield P.W."/>
            <person name="Cui Y."/>
            <person name="Zhang H."/>
            <person name="O'Toole P.W."/>
        </authorList>
    </citation>
    <scope>NUCLEOTIDE SEQUENCE [LARGE SCALE GENOMIC DNA]</scope>
    <source>
        <strain evidence="2 3">DSM 21051</strain>
    </source>
</reference>
<dbReference type="AlphaFoldDB" id="A0A0R2DA68"/>
<sequence>MDVRPNNYGKKHGTKGSKEIESLNTQEIIPPFYKKHKTSLKTKESVFYASLIMLSAL</sequence>
<organism evidence="2 3">
    <name type="scientific">Liquorilactobacillus aquaticus DSM 21051</name>
    <dbReference type="NCBI Taxonomy" id="1423725"/>
    <lineage>
        <taxon>Bacteria</taxon>
        <taxon>Bacillati</taxon>
        <taxon>Bacillota</taxon>
        <taxon>Bacilli</taxon>
        <taxon>Lactobacillales</taxon>
        <taxon>Lactobacillaceae</taxon>
        <taxon>Liquorilactobacillus</taxon>
    </lineage>
</organism>
<evidence type="ECO:0000313" key="2">
    <source>
        <dbReference type="EMBL" id="KRM97574.1"/>
    </source>
</evidence>
<accession>A0A0R2DA68</accession>
<comment type="caution">
    <text evidence="2">The sequence shown here is derived from an EMBL/GenBank/DDBJ whole genome shotgun (WGS) entry which is preliminary data.</text>
</comment>
<dbReference type="EMBL" id="AYZD01000001">
    <property type="protein sequence ID" value="KRM97574.1"/>
    <property type="molecule type" value="Genomic_DNA"/>
</dbReference>
<keyword evidence="3" id="KW-1185">Reference proteome</keyword>